<keyword evidence="10" id="KW-0067">ATP-binding</keyword>
<evidence type="ECO:0000256" key="5">
    <source>
        <dbReference type="ARBA" id="ARBA00022722"/>
    </source>
</evidence>
<dbReference type="SUPFAM" id="SSF109604">
    <property type="entry name" value="HD-domain/PDEase-like"/>
    <property type="match status" value="1"/>
</dbReference>
<evidence type="ECO:0000256" key="8">
    <source>
        <dbReference type="ARBA" id="ARBA00022801"/>
    </source>
</evidence>
<dbReference type="InterPro" id="IPR006674">
    <property type="entry name" value="HD_domain"/>
</dbReference>
<proteinExistence type="inferred from homology"/>
<evidence type="ECO:0000256" key="10">
    <source>
        <dbReference type="ARBA" id="ARBA00022840"/>
    </source>
</evidence>
<dbReference type="RefSeq" id="WP_176233571.1">
    <property type="nucleotide sequence ID" value="NZ_BLRY01000093.1"/>
</dbReference>
<dbReference type="InterPro" id="IPR054767">
    <property type="entry name" value="Cas10-Cmr2_palm2"/>
</dbReference>
<keyword evidence="8" id="KW-0378">Hydrolase</keyword>
<dbReference type="Proteomes" id="UP000591948">
    <property type="component" value="Unassembled WGS sequence"/>
</dbReference>
<dbReference type="PANTHER" id="PTHR36528">
    <property type="entry name" value="CRISPR SYSTEM SINGLE-STRAND-SPECIFIC DEOXYRIBONUCLEASE CAS10/CSM1 (SUBTYPE III-A)"/>
    <property type="match status" value="1"/>
</dbReference>
<dbReference type="EMBL" id="BLRY01000093">
    <property type="protein sequence ID" value="GFP27977.1"/>
    <property type="molecule type" value="Genomic_DNA"/>
</dbReference>
<gene>
    <name evidence="14" type="ORF">HKBW3S33_01394</name>
</gene>
<dbReference type="Pfam" id="PF22335">
    <property type="entry name" value="Cas10-Cmr2_palm2"/>
    <property type="match status" value="1"/>
</dbReference>
<dbReference type="InterPro" id="IPR052117">
    <property type="entry name" value="Cas10/Csm1_subtype-III-A"/>
</dbReference>
<keyword evidence="7" id="KW-0255">Endonuclease</keyword>
<dbReference type="PROSITE" id="PS50887">
    <property type="entry name" value="GGDEF"/>
    <property type="match status" value="1"/>
</dbReference>
<dbReference type="AlphaFoldDB" id="A0A6V8P6K5"/>
<dbReference type="Pfam" id="PF18211">
    <property type="entry name" value="Csm1_B"/>
    <property type="match status" value="1"/>
</dbReference>
<dbReference type="InterPro" id="IPR043128">
    <property type="entry name" value="Rev_trsase/Diguanyl_cyclase"/>
</dbReference>
<sequence>MSENQSLSDYELLLYSALLHDIGKFAQRANVKCTDFDEFTEDDYGKSGAHSKWSASFVRNHLTTEFKPVISGILFHHKKLESSFENLIEKIVSRADHLSAGEREEAEELGHYKKIRLTPIFPQIFSNKDFSSTPKIGYRLIPLSTDIQDFRISAEEIISGEYEQLWDLFIKDIARIKNIKIQNFHHFHTLLVILKKHTWFIPSAVYKSIPDISLYDHLKSTCAVAAVIYKNCESKKSSELTEDFCLIGGDISGIQNFIYNIASPDESQKEMGKRIRGRSFYLSLLTESIAYYILRELDLPLTNLLWCGGGNFTILAYPTPKIEEIKLKLRSYLLEKYKGNLSLAIAETYFSGEEIINFSDKMVDLQLELDKAKLQKLNCLDWPDSKQLGVKICNICGIDLFYDFCSDCEAQIKIGSVLPKATFLLKYYRAPLFKDGEYDDFIISFPELDIHWEFATSLKNKDYSSLDTIFQINDTDFFSITKFPETGWSFKFIANTVPEYKNQIITFDEIQRKSEGAKFLGILKMDVDNLGKIFSLGLGKNRTLSRVSNLSLSLDIFFTGQINSILKPFTTTYTLFSGGDDLVLVGSWNEIVDASLKIQQEFSIYVQGNPHIHLSAGIHLFKHKFPIGMAANLVEQKLKKSKNHQEILNDILLKKNSATIFEFTAFWKDVLEALKFGEDLTRLVKENILSHSFVYKLLNIYEYHYDMESGNIKIDWLSKFVYQLKRIFEDKKNTRGGEEYYKLLFEQVPKYILFAPLWANYALLKTRKGKEGSNE</sequence>
<evidence type="ECO:0000256" key="12">
    <source>
        <dbReference type="ARBA" id="ARBA00032922"/>
    </source>
</evidence>
<evidence type="ECO:0000256" key="7">
    <source>
        <dbReference type="ARBA" id="ARBA00022759"/>
    </source>
</evidence>
<keyword evidence="15" id="KW-1185">Reference proteome</keyword>
<evidence type="ECO:0000256" key="1">
    <source>
        <dbReference type="ARBA" id="ARBA00001968"/>
    </source>
</evidence>
<keyword evidence="5" id="KW-0540">Nuclease</keyword>
<dbReference type="PANTHER" id="PTHR36528:SF1">
    <property type="entry name" value="CRISPR SYSTEM SINGLE-STRAND-SPECIFIC DEOXYRIBONUCLEASE CAS10_CSM1 (SUBTYPE III-A)"/>
    <property type="match status" value="1"/>
</dbReference>
<dbReference type="GO" id="GO:0004527">
    <property type="term" value="F:exonuclease activity"/>
    <property type="evidence" value="ECO:0007669"/>
    <property type="project" value="UniProtKB-KW"/>
</dbReference>
<keyword evidence="6" id="KW-0547">Nucleotide-binding</keyword>
<keyword evidence="4" id="KW-0808">Transferase</keyword>
<evidence type="ECO:0000256" key="9">
    <source>
        <dbReference type="ARBA" id="ARBA00022839"/>
    </source>
</evidence>
<dbReference type="GO" id="GO:0005524">
    <property type="term" value="F:ATP binding"/>
    <property type="evidence" value="ECO:0007669"/>
    <property type="project" value="UniProtKB-KW"/>
</dbReference>
<comment type="similarity">
    <text evidence="2">Belongs to the CRISPR-associated Cas10/Csm1 family.</text>
</comment>
<organism evidence="14 15">
    <name type="scientific">Candidatus Hakubella thermalkaliphila</name>
    <dbReference type="NCBI Taxonomy" id="2754717"/>
    <lineage>
        <taxon>Bacteria</taxon>
        <taxon>Bacillati</taxon>
        <taxon>Actinomycetota</taxon>
        <taxon>Actinomycetota incertae sedis</taxon>
        <taxon>Candidatus Hakubellales</taxon>
        <taxon>Candidatus Hakubellaceae</taxon>
        <taxon>Candidatus Hakubella</taxon>
    </lineage>
</organism>
<dbReference type="NCBIfam" id="TIGR02578">
    <property type="entry name" value="cas_TM1811_Csm1"/>
    <property type="match status" value="1"/>
</dbReference>
<dbReference type="InterPro" id="IPR041062">
    <property type="entry name" value="Csm1_B"/>
</dbReference>
<evidence type="ECO:0000259" key="13">
    <source>
        <dbReference type="PROSITE" id="PS50887"/>
    </source>
</evidence>
<dbReference type="GO" id="GO:0004519">
    <property type="term" value="F:endonuclease activity"/>
    <property type="evidence" value="ECO:0007669"/>
    <property type="project" value="UniProtKB-KW"/>
</dbReference>
<dbReference type="Gene3D" id="1.10.3210.10">
    <property type="entry name" value="Hypothetical protein af1432"/>
    <property type="match status" value="1"/>
</dbReference>
<keyword evidence="11" id="KW-0051">Antiviral defense</keyword>
<name>A0A6V8P6K5_9ACTN</name>
<evidence type="ECO:0000256" key="2">
    <source>
        <dbReference type="ARBA" id="ARBA00005700"/>
    </source>
</evidence>
<dbReference type="InterPro" id="IPR000160">
    <property type="entry name" value="GGDEF_dom"/>
</dbReference>
<evidence type="ECO:0000256" key="3">
    <source>
        <dbReference type="ARBA" id="ARBA00014333"/>
    </source>
</evidence>
<evidence type="ECO:0000256" key="6">
    <source>
        <dbReference type="ARBA" id="ARBA00022741"/>
    </source>
</evidence>
<feature type="domain" description="GGDEF" evidence="13">
    <location>
        <begin position="518"/>
        <end position="656"/>
    </location>
</feature>
<protein>
    <recommendedName>
        <fullName evidence="3">CRISPR system single-strand-specific deoxyribonuclease Cas10/Csm1 (subtype III-A)</fullName>
    </recommendedName>
    <alternativeName>
        <fullName evidence="12">Cyclic oligoadenylate synthase</fullName>
    </alternativeName>
</protein>
<dbReference type="Pfam" id="PF01966">
    <property type="entry name" value="HD"/>
    <property type="match status" value="1"/>
</dbReference>
<keyword evidence="9" id="KW-0269">Exonuclease</keyword>
<dbReference type="GO" id="GO:0016740">
    <property type="term" value="F:transferase activity"/>
    <property type="evidence" value="ECO:0007669"/>
    <property type="project" value="UniProtKB-KW"/>
</dbReference>
<dbReference type="Gene3D" id="3.30.70.270">
    <property type="match status" value="1"/>
</dbReference>
<reference evidence="14 15" key="1">
    <citation type="journal article" date="2020" name="Front. Microbiol.">
        <title>Single-cell genomics of novel Actinobacteria with the Wood-Ljungdahl pathway discovered in a serpentinizing system.</title>
        <authorList>
            <person name="Merino N."/>
            <person name="Kawai M."/>
            <person name="Boyd E.S."/>
            <person name="Colman D.R."/>
            <person name="McGlynn S.E."/>
            <person name="Nealson K.H."/>
            <person name="Kurokawa K."/>
            <person name="Hongoh Y."/>
        </authorList>
    </citation>
    <scope>NUCLEOTIDE SEQUENCE [LARGE SCALE GENOMIC DNA]</scope>
    <source>
        <strain evidence="14 15">S33</strain>
    </source>
</reference>
<evidence type="ECO:0000256" key="11">
    <source>
        <dbReference type="ARBA" id="ARBA00023118"/>
    </source>
</evidence>
<evidence type="ECO:0000313" key="15">
    <source>
        <dbReference type="Proteomes" id="UP000591948"/>
    </source>
</evidence>
<comment type="caution">
    <text evidence="14">The sequence shown here is derived from an EMBL/GenBank/DDBJ whole genome shotgun (WGS) entry which is preliminary data.</text>
</comment>
<evidence type="ECO:0000313" key="14">
    <source>
        <dbReference type="EMBL" id="GFP27977.1"/>
    </source>
</evidence>
<comment type="cofactor">
    <cofactor evidence="1">
        <name>a divalent metal cation</name>
        <dbReference type="ChEBI" id="CHEBI:60240"/>
    </cofactor>
</comment>
<accession>A0A6V8P6K5</accession>
<evidence type="ECO:0000256" key="4">
    <source>
        <dbReference type="ARBA" id="ARBA00022679"/>
    </source>
</evidence>
<dbReference type="GO" id="GO:0051607">
    <property type="term" value="P:defense response to virus"/>
    <property type="evidence" value="ECO:0007669"/>
    <property type="project" value="UniProtKB-KW"/>
</dbReference>
<dbReference type="InterPro" id="IPR013408">
    <property type="entry name" value="Cas10/Csm1"/>
</dbReference>